<comment type="similarity">
    <text evidence="1">Belongs to the eIF-2B alpha/beta/delta subunits family.</text>
</comment>
<protein>
    <submittedName>
        <fullName evidence="3">Uncharacterized protein</fullName>
    </submittedName>
</protein>
<dbReference type="SUPFAM" id="SSF100950">
    <property type="entry name" value="NagB/RpiA/CoA transferase-like"/>
    <property type="match status" value="1"/>
</dbReference>
<dbReference type="InterPro" id="IPR037171">
    <property type="entry name" value="NagB/RpiA_transferase-like"/>
</dbReference>
<dbReference type="EMBL" id="BAAAYK010000041">
    <property type="protein sequence ID" value="GAA3366485.1"/>
    <property type="molecule type" value="Genomic_DNA"/>
</dbReference>
<organism evidence="3 4">
    <name type="scientific">Saccharopolyspora gregorii</name>
    <dbReference type="NCBI Taxonomy" id="33914"/>
    <lineage>
        <taxon>Bacteria</taxon>
        <taxon>Bacillati</taxon>
        <taxon>Actinomycetota</taxon>
        <taxon>Actinomycetes</taxon>
        <taxon>Pseudonocardiales</taxon>
        <taxon>Pseudonocardiaceae</taxon>
        <taxon>Saccharopolyspora</taxon>
    </lineage>
</organism>
<reference evidence="4" key="1">
    <citation type="journal article" date="2019" name="Int. J. Syst. Evol. Microbiol.">
        <title>The Global Catalogue of Microorganisms (GCM) 10K type strain sequencing project: providing services to taxonomists for standard genome sequencing and annotation.</title>
        <authorList>
            <consortium name="The Broad Institute Genomics Platform"/>
            <consortium name="The Broad Institute Genome Sequencing Center for Infectious Disease"/>
            <person name="Wu L."/>
            <person name="Ma J."/>
        </authorList>
    </citation>
    <scope>NUCLEOTIDE SEQUENCE [LARGE SCALE GENOMIC DNA]</scope>
    <source>
        <strain evidence="4">JCM 9687</strain>
    </source>
</reference>
<sequence length="68" mass="7431">MGEAAARLLPDGARVLTHCWGDLYLTETVAAAQRAGKELTFYCTETRPTCKAPGSPPKPSPRWAYPPR</sequence>
<proteinExistence type="inferred from homology"/>
<accession>A0ABP6S2N1</accession>
<evidence type="ECO:0000256" key="2">
    <source>
        <dbReference type="SAM" id="MobiDB-lite"/>
    </source>
</evidence>
<evidence type="ECO:0000313" key="3">
    <source>
        <dbReference type="EMBL" id="GAA3366485.1"/>
    </source>
</evidence>
<evidence type="ECO:0000256" key="1">
    <source>
        <dbReference type="RuleBase" id="RU003814"/>
    </source>
</evidence>
<dbReference type="InterPro" id="IPR042529">
    <property type="entry name" value="IF_2B-like_C"/>
</dbReference>
<gene>
    <name evidence="3" type="ORF">GCM10020366_70280</name>
</gene>
<dbReference type="Gene3D" id="3.40.50.10470">
    <property type="entry name" value="Translation initiation factor eif-2b, domain 2"/>
    <property type="match status" value="1"/>
</dbReference>
<dbReference type="Proteomes" id="UP001500483">
    <property type="component" value="Unassembled WGS sequence"/>
</dbReference>
<comment type="caution">
    <text evidence="3">The sequence shown here is derived from an EMBL/GenBank/DDBJ whole genome shotgun (WGS) entry which is preliminary data.</text>
</comment>
<dbReference type="InterPro" id="IPR000649">
    <property type="entry name" value="IF-2B-related"/>
</dbReference>
<feature type="compositionally biased region" description="Pro residues" evidence="2">
    <location>
        <begin position="54"/>
        <end position="68"/>
    </location>
</feature>
<name>A0ABP6S2N1_9PSEU</name>
<feature type="region of interest" description="Disordered" evidence="2">
    <location>
        <begin position="48"/>
        <end position="68"/>
    </location>
</feature>
<evidence type="ECO:0000313" key="4">
    <source>
        <dbReference type="Proteomes" id="UP001500483"/>
    </source>
</evidence>
<dbReference type="Pfam" id="PF01008">
    <property type="entry name" value="IF-2B"/>
    <property type="match status" value="1"/>
</dbReference>
<keyword evidence="4" id="KW-1185">Reference proteome</keyword>